<proteinExistence type="predicted"/>
<dbReference type="GO" id="GO:0000160">
    <property type="term" value="P:phosphorelay signal transduction system"/>
    <property type="evidence" value="ECO:0007669"/>
    <property type="project" value="InterPro"/>
</dbReference>
<sequence>MPDGDVGSPRDVIAVADALRRAAHEIAPRATTLTHVVPSSAAPAVIVDLPARQVLIQGVDIDLSYSEFEVLAQLVRRPRSVVARSELLTLADATESLQSAGRRIDVHVSRIRAKLGRYATMVSTVRGAGYRFDPDRRIRVVDTAQDATARLTA</sequence>
<dbReference type="CDD" id="cd00383">
    <property type="entry name" value="trans_reg_C"/>
    <property type="match status" value="1"/>
</dbReference>
<dbReference type="GO" id="GO:0006355">
    <property type="term" value="P:regulation of DNA-templated transcription"/>
    <property type="evidence" value="ECO:0007669"/>
    <property type="project" value="InterPro"/>
</dbReference>
<evidence type="ECO:0000256" key="2">
    <source>
        <dbReference type="PROSITE-ProRule" id="PRU01091"/>
    </source>
</evidence>
<dbReference type="AlphaFoldDB" id="A0A5A7SJT2"/>
<protein>
    <submittedName>
        <fullName evidence="4">Winged helix-turn-helix transcriptional regulator</fullName>
    </submittedName>
</protein>
<evidence type="ECO:0000313" key="4">
    <source>
        <dbReference type="EMBL" id="KAA0025027.1"/>
    </source>
</evidence>
<keyword evidence="5" id="KW-1185">Reference proteome</keyword>
<evidence type="ECO:0000313" key="5">
    <source>
        <dbReference type="Proteomes" id="UP000322244"/>
    </source>
</evidence>
<keyword evidence="1 2" id="KW-0238">DNA-binding</keyword>
<feature type="DNA-binding region" description="OmpR/PhoB-type" evidence="2">
    <location>
        <begin position="37"/>
        <end position="134"/>
    </location>
</feature>
<gene>
    <name evidence="4" type="ORF">FOY51_00130</name>
</gene>
<reference evidence="4 5" key="1">
    <citation type="submission" date="2019-07" db="EMBL/GenBank/DDBJ databases">
        <title>Rhodococcus cavernicolus sp. nov., isolated from a cave.</title>
        <authorList>
            <person name="Lee S.D."/>
        </authorList>
    </citation>
    <scope>NUCLEOTIDE SEQUENCE [LARGE SCALE GENOMIC DNA]</scope>
    <source>
        <strain evidence="4 5">C1-24</strain>
    </source>
</reference>
<dbReference type="SMART" id="SM00862">
    <property type="entry name" value="Trans_reg_C"/>
    <property type="match status" value="1"/>
</dbReference>
<dbReference type="Pfam" id="PF00486">
    <property type="entry name" value="Trans_reg_C"/>
    <property type="match status" value="1"/>
</dbReference>
<organism evidence="4 5">
    <name type="scientific">Antrihabitans cavernicola</name>
    <dbReference type="NCBI Taxonomy" id="2495913"/>
    <lineage>
        <taxon>Bacteria</taxon>
        <taxon>Bacillati</taxon>
        <taxon>Actinomycetota</taxon>
        <taxon>Actinomycetes</taxon>
        <taxon>Mycobacteriales</taxon>
        <taxon>Nocardiaceae</taxon>
        <taxon>Antrihabitans</taxon>
    </lineage>
</organism>
<comment type="caution">
    <text evidence="4">The sequence shown here is derived from an EMBL/GenBank/DDBJ whole genome shotgun (WGS) entry which is preliminary data.</text>
</comment>
<dbReference type="InterPro" id="IPR001867">
    <property type="entry name" value="OmpR/PhoB-type_DNA-bd"/>
</dbReference>
<dbReference type="InterPro" id="IPR016032">
    <property type="entry name" value="Sig_transdc_resp-reg_C-effctor"/>
</dbReference>
<evidence type="ECO:0000256" key="1">
    <source>
        <dbReference type="ARBA" id="ARBA00023125"/>
    </source>
</evidence>
<dbReference type="InterPro" id="IPR036388">
    <property type="entry name" value="WH-like_DNA-bd_sf"/>
</dbReference>
<dbReference type="OrthoDB" id="8927943at2"/>
<accession>A0A5A7SJT2</accession>
<dbReference type="SUPFAM" id="SSF46894">
    <property type="entry name" value="C-terminal effector domain of the bipartite response regulators"/>
    <property type="match status" value="1"/>
</dbReference>
<evidence type="ECO:0000259" key="3">
    <source>
        <dbReference type="PROSITE" id="PS51755"/>
    </source>
</evidence>
<feature type="domain" description="OmpR/PhoB-type" evidence="3">
    <location>
        <begin position="37"/>
        <end position="134"/>
    </location>
</feature>
<dbReference type="PROSITE" id="PS51755">
    <property type="entry name" value="OMPR_PHOB"/>
    <property type="match status" value="1"/>
</dbReference>
<dbReference type="Gene3D" id="1.10.10.10">
    <property type="entry name" value="Winged helix-like DNA-binding domain superfamily/Winged helix DNA-binding domain"/>
    <property type="match status" value="1"/>
</dbReference>
<name>A0A5A7SJT2_9NOCA</name>
<dbReference type="EMBL" id="VLNY01000001">
    <property type="protein sequence ID" value="KAA0025027.1"/>
    <property type="molecule type" value="Genomic_DNA"/>
</dbReference>
<dbReference type="GO" id="GO:0003677">
    <property type="term" value="F:DNA binding"/>
    <property type="evidence" value="ECO:0007669"/>
    <property type="project" value="UniProtKB-UniRule"/>
</dbReference>
<dbReference type="Proteomes" id="UP000322244">
    <property type="component" value="Unassembled WGS sequence"/>
</dbReference>